<reference evidence="2" key="1">
    <citation type="submission" date="2014-09" db="EMBL/GenBank/DDBJ databases">
        <authorList>
            <person name="Magalhaes I.L.F."/>
            <person name="Oliveira U."/>
            <person name="Santos F.R."/>
            <person name="Vidigal T.H.D.A."/>
            <person name="Brescovit A.D."/>
            <person name="Santos A.J."/>
        </authorList>
    </citation>
    <scope>NUCLEOTIDE SEQUENCE</scope>
    <source>
        <tissue evidence="2">Shoot tissue taken approximately 20 cm above the soil surface</tissue>
    </source>
</reference>
<feature type="compositionally biased region" description="Acidic residues" evidence="1">
    <location>
        <begin position="89"/>
        <end position="100"/>
    </location>
</feature>
<sequence>MLVHDAMIHRSGDNVYFKKVIKQLNIEDELPEINNTHKQEIAANEGGPGNENALDDFIDKKGEDGSSCSDKELGKNSPDVQEEHVSGNADDDLGDIFDWY</sequence>
<proteinExistence type="predicted"/>
<dbReference type="EMBL" id="GBRH01211831">
    <property type="protein sequence ID" value="JAD86064.1"/>
    <property type="molecule type" value="Transcribed_RNA"/>
</dbReference>
<organism evidence="2">
    <name type="scientific">Arundo donax</name>
    <name type="common">Giant reed</name>
    <name type="synonym">Donax arundinaceus</name>
    <dbReference type="NCBI Taxonomy" id="35708"/>
    <lineage>
        <taxon>Eukaryota</taxon>
        <taxon>Viridiplantae</taxon>
        <taxon>Streptophyta</taxon>
        <taxon>Embryophyta</taxon>
        <taxon>Tracheophyta</taxon>
        <taxon>Spermatophyta</taxon>
        <taxon>Magnoliopsida</taxon>
        <taxon>Liliopsida</taxon>
        <taxon>Poales</taxon>
        <taxon>Poaceae</taxon>
        <taxon>PACMAD clade</taxon>
        <taxon>Arundinoideae</taxon>
        <taxon>Arundineae</taxon>
        <taxon>Arundo</taxon>
    </lineage>
</organism>
<reference evidence="2" key="2">
    <citation type="journal article" date="2015" name="Data Brief">
        <title>Shoot transcriptome of the giant reed, Arundo donax.</title>
        <authorList>
            <person name="Barrero R.A."/>
            <person name="Guerrero F.D."/>
            <person name="Moolhuijzen P."/>
            <person name="Goolsby J.A."/>
            <person name="Tidwell J."/>
            <person name="Bellgard S.E."/>
            <person name="Bellgard M.I."/>
        </authorList>
    </citation>
    <scope>NUCLEOTIDE SEQUENCE</scope>
    <source>
        <tissue evidence="2">Shoot tissue taken approximately 20 cm above the soil surface</tissue>
    </source>
</reference>
<evidence type="ECO:0000313" key="2">
    <source>
        <dbReference type="EMBL" id="JAD86064.1"/>
    </source>
</evidence>
<protein>
    <submittedName>
        <fullName evidence="2">Uncharacterized protein</fullName>
    </submittedName>
</protein>
<name>A0A0A9DBV7_ARUDO</name>
<feature type="region of interest" description="Disordered" evidence="1">
    <location>
        <begin position="36"/>
        <end position="100"/>
    </location>
</feature>
<dbReference type="AlphaFoldDB" id="A0A0A9DBV7"/>
<accession>A0A0A9DBV7</accession>
<feature type="compositionally biased region" description="Basic and acidic residues" evidence="1">
    <location>
        <begin position="57"/>
        <end position="74"/>
    </location>
</feature>
<evidence type="ECO:0000256" key="1">
    <source>
        <dbReference type="SAM" id="MobiDB-lite"/>
    </source>
</evidence>